<evidence type="ECO:0000313" key="2">
    <source>
        <dbReference type="Proteomes" id="UP000324222"/>
    </source>
</evidence>
<name>A0A5B7GTW6_PORTR</name>
<evidence type="ECO:0000313" key="1">
    <source>
        <dbReference type="EMBL" id="MPC60468.1"/>
    </source>
</evidence>
<keyword evidence="2" id="KW-1185">Reference proteome</keyword>
<dbReference type="AlphaFoldDB" id="A0A5B7GTW6"/>
<dbReference type="EMBL" id="VSRR010017551">
    <property type="protein sequence ID" value="MPC60468.1"/>
    <property type="molecule type" value="Genomic_DNA"/>
</dbReference>
<comment type="caution">
    <text evidence="1">The sequence shown here is derived from an EMBL/GenBank/DDBJ whole genome shotgun (WGS) entry which is preliminary data.</text>
</comment>
<organism evidence="1 2">
    <name type="scientific">Portunus trituberculatus</name>
    <name type="common">Swimming crab</name>
    <name type="synonym">Neptunus trituberculatus</name>
    <dbReference type="NCBI Taxonomy" id="210409"/>
    <lineage>
        <taxon>Eukaryota</taxon>
        <taxon>Metazoa</taxon>
        <taxon>Ecdysozoa</taxon>
        <taxon>Arthropoda</taxon>
        <taxon>Crustacea</taxon>
        <taxon>Multicrustacea</taxon>
        <taxon>Malacostraca</taxon>
        <taxon>Eumalacostraca</taxon>
        <taxon>Eucarida</taxon>
        <taxon>Decapoda</taxon>
        <taxon>Pleocyemata</taxon>
        <taxon>Brachyura</taxon>
        <taxon>Eubrachyura</taxon>
        <taxon>Portunoidea</taxon>
        <taxon>Portunidae</taxon>
        <taxon>Portuninae</taxon>
        <taxon>Portunus</taxon>
    </lineage>
</organism>
<protein>
    <submittedName>
        <fullName evidence="1">Uncharacterized protein</fullName>
    </submittedName>
</protein>
<reference evidence="1 2" key="1">
    <citation type="submission" date="2019-05" db="EMBL/GenBank/DDBJ databases">
        <title>Another draft genome of Portunus trituberculatus and its Hox gene families provides insights of decapod evolution.</title>
        <authorList>
            <person name="Jeong J.-H."/>
            <person name="Song I."/>
            <person name="Kim S."/>
            <person name="Choi T."/>
            <person name="Kim D."/>
            <person name="Ryu S."/>
            <person name="Kim W."/>
        </authorList>
    </citation>
    <scope>NUCLEOTIDE SEQUENCE [LARGE SCALE GENOMIC DNA]</scope>
    <source>
        <tissue evidence="1">Muscle</tissue>
    </source>
</reference>
<sequence>MMVNGLGKGAAVVPSGTHTAFKTRDSQFHAFAIKVRTLCISQTRHLTDRTRDYPTGQRAYLQTPLAACQRRVSTTSLTDV</sequence>
<gene>
    <name evidence="1" type="ORF">E2C01_054513</name>
</gene>
<dbReference type="Proteomes" id="UP000324222">
    <property type="component" value="Unassembled WGS sequence"/>
</dbReference>
<proteinExistence type="predicted"/>
<accession>A0A5B7GTW6</accession>